<feature type="domain" description="YdhG-like" evidence="1">
    <location>
        <begin position="27"/>
        <end position="131"/>
    </location>
</feature>
<evidence type="ECO:0000259" key="1">
    <source>
        <dbReference type="Pfam" id="PF08818"/>
    </source>
</evidence>
<dbReference type="RefSeq" id="WP_188753546.1">
    <property type="nucleotide sequence ID" value="NZ_BMIK01000024.1"/>
</dbReference>
<comment type="caution">
    <text evidence="2">The sequence shown here is derived from an EMBL/GenBank/DDBJ whole genome shotgun (WGS) entry which is preliminary data.</text>
</comment>
<gene>
    <name evidence="2" type="ORF">GCM10011386_43140</name>
</gene>
<proteinExistence type="predicted"/>
<sequence>MAQAKNKTVETTDSVVEFLDSVVDETKRKDSLRLVEIIKTETGFEPRMWGASIIGFGSYHYRYESGREGEAPLVGFSPRKNELALYLAHNFDGREELLRKFGKHKGGKACIYVKKLTDIDEGILRQMITASVSWTRKKYPAS</sequence>
<protein>
    <recommendedName>
        <fullName evidence="1">YdhG-like domain-containing protein</fullName>
    </recommendedName>
</protein>
<dbReference type="InterPro" id="IPR014922">
    <property type="entry name" value="YdhG-like"/>
</dbReference>
<evidence type="ECO:0000313" key="2">
    <source>
        <dbReference type="EMBL" id="GGC46230.1"/>
    </source>
</evidence>
<dbReference type="Pfam" id="PF08818">
    <property type="entry name" value="DUF1801"/>
    <property type="match status" value="1"/>
</dbReference>
<reference evidence="3" key="1">
    <citation type="journal article" date="2019" name="Int. J. Syst. Evol. Microbiol.">
        <title>The Global Catalogue of Microorganisms (GCM) 10K type strain sequencing project: providing services to taxonomists for standard genome sequencing and annotation.</title>
        <authorList>
            <consortium name="The Broad Institute Genomics Platform"/>
            <consortium name="The Broad Institute Genome Sequencing Center for Infectious Disease"/>
            <person name="Wu L."/>
            <person name="Ma J."/>
        </authorList>
    </citation>
    <scope>NUCLEOTIDE SEQUENCE [LARGE SCALE GENOMIC DNA]</scope>
    <source>
        <strain evidence="3">CGMCC 1.15342</strain>
    </source>
</reference>
<organism evidence="2 3">
    <name type="scientific">Parapedobacter defluvii</name>
    <dbReference type="NCBI Taxonomy" id="2045106"/>
    <lineage>
        <taxon>Bacteria</taxon>
        <taxon>Pseudomonadati</taxon>
        <taxon>Bacteroidota</taxon>
        <taxon>Sphingobacteriia</taxon>
        <taxon>Sphingobacteriales</taxon>
        <taxon>Sphingobacteriaceae</taxon>
        <taxon>Parapedobacter</taxon>
    </lineage>
</organism>
<evidence type="ECO:0000313" key="3">
    <source>
        <dbReference type="Proteomes" id="UP000597338"/>
    </source>
</evidence>
<accession>A0ABQ1MSZ1</accession>
<name>A0ABQ1MSZ1_9SPHI</name>
<dbReference type="SUPFAM" id="SSF159888">
    <property type="entry name" value="YdhG-like"/>
    <property type="match status" value="1"/>
</dbReference>
<dbReference type="EMBL" id="BMIK01000024">
    <property type="protein sequence ID" value="GGC46230.1"/>
    <property type="molecule type" value="Genomic_DNA"/>
</dbReference>
<dbReference type="Proteomes" id="UP000597338">
    <property type="component" value="Unassembled WGS sequence"/>
</dbReference>
<keyword evidence="3" id="KW-1185">Reference proteome</keyword>